<reference evidence="1 2" key="1">
    <citation type="submission" date="2024-05" db="EMBL/GenBank/DDBJ databases">
        <authorList>
            <person name="De Oliveira J.P."/>
            <person name="Noriler S.A."/>
            <person name="De Oliveira A.G."/>
            <person name="Sipoli D.S."/>
        </authorList>
    </citation>
    <scope>NUCLEOTIDE SEQUENCE [LARGE SCALE GENOMIC DNA]</scope>
    <source>
        <strain evidence="1 2">LABIM189</strain>
    </source>
</reference>
<gene>
    <name evidence="1" type="ORF">ABGV49_20555</name>
</gene>
<proteinExistence type="predicted"/>
<name>A0ABV0FH95_9NEIS</name>
<keyword evidence="2" id="KW-1185">Reference proteome</keyword>
<evidence type="ECO:0000313" key="2">
    <source>
        <dbReference type="Proteomes" id="UP001455709"/>
    </source>
</evidence>
<dbReference type="EMBL" id="JBDOJC010000001">
    <property type="protein sequence ID" value="MEO2219451.1"/>
    <property type="molecule type" value="Genomic_DNA"/>
</dbReference>
<dbReference type="Proteomes" id="UP001455709">
    <property type="component" value="Unassembled WGS sequence"/>
</dbReference>
<organism evidence="1 2">
    <name type="scientific">Chromobacterium vaccinii</name>
    <dbReference type="NCBI Taxonomy" id="1108595"/>
    <lineage>
        <taxon>Bacteria</taxon>
        <taxon>Pseudomonadati</taxon>
        <taxon>Pseudomonadota</taxon>
        <taxon>Betaproteobacteria</taxon>
        <taxon>Neisseriales</taxon>
        <taxon>Chromobacteriaceae</taxon>
        <taxon>Chromobacterium</taxon>
    </lineage>
</organism>
<accession>A0ABV0FH95</accession>
<dbReference type="RefSeq" id="WP_347371971.1">
    <property type="nucleotide sequence ID" value="NZ_JBDOJC010000001.1"/>
</dbReference>
<evidence type="ECO:0008006" key="3">
    <source>
        <dbReference type="Google" id="ProtNLM"/>
    </source>
</evidence>
<evidence type="ECO:0000313" key="1">
    <source>
        <dbReference type="EMBL" id="MEO2219451.1"/>
    </source>
</evidence>
<sequence length="240" mass="27236">MAAKEPPNGWADDELTKFLDIIHWNNWATFSNNSAEFQLLQRVDHAFHTIANNLNRPETILEPMLLLRSHSAYRAACGLVMGGQAVDVFPSLRSVLEYALYALHIRRNSGYGEVWMRRHESAESMMACRRKFGTKKVMDTLAAADQSLHEKIRTLYERTVDYGAHPNERALTSSMQMRAGGDDVEFLHLYVVDDGPALAHATKTGAQVGLGALLIFRMMFKERFDILEITPKLDELKKQL</sequence>
<protein>
    <recommendedName>
        <fullName evidence="3">HEPN AbiU2-like domain-containing protein</fullName>
    </recommendedName>
</protein>
<comment type="caution">
    <text evidence="1">The sequence shown here is derived from an EMBL/GenBank/DDBJ whole genome shotgun (WGS) entry which is preliminary data.</text>
</comment>